<dbReference type="EMBL" id="WJBC01000012">
    <property type="protein sequence ID" value="MBC3804657.1"/>
    <property type="molecule type" value="Genomic_DNA"/>
</dbReference>
<comment type="similarity">
    <text evidence="3">Belongs to the class-V pyridoxal-phosphate-dependent aminotransferase family.</text>
</comment>
<evidence type="ECO:0000256" key="2">
    <source>
        <dbReference type="ARBA" id="ARBA00022898"/>
    </source>
</evidence>
<dbReference type="Gene3D" id="3.90.1150.10">
    <property type="entry name" value="Aspartate Aminotransferase, domain 1"/>
    <property type="match status" value="1"/>
</dbReference>
<gene>
    <name evidence="6" type="ORF">GH808_09470</name>
</gene>
<dbReference type="InterPro" id="IPR010969">
    <property type="entry name" value="Cys_dSase-rel_unknwn_funct"/>
</dbReference>
<reference evidence="6 7" key="1">
    <citation type="journal article" date="2020" name="mSystems">
        <title>Defining Genomic and Predicted Metabolic Features of the Acetobacterium Genus.</title>
        <authorList>
            <person name="Ross D.E."/>
            <person name="Marshall C.W."/>
            <person name="Gulliver D."/>
            <person name="May H.D."/>
            <person name="Norman R.S."/>
        </authorList>
    </citation>
    <scope>NUCLEOTIDE SEQUENCE [LARGE SCALE GENOMIC DNA]</scope>
    <source>
        <strain evidence="6 7">DSM 8238</strain>
    </source>
</reference>
<dbReference type="PROSITE" id="PS00595">
    <property type="entry name" value="AA_TRANSFER_CLASS_5"/>
    <property type="match status" value="1"/>
</dbReference>
<evidence type="ECO:0000313" key="7">
    <source>
        <dbReference type="Proteomes" id="UP000603234"/>
    </source>
</evidence>
<dbReference type="PANTHER" id="PTHR43586">
    <property type="entry name" value="CYSTEINE DESULFURASE"/>
    <property type="match status" value="1"/>
</dbReference>
<keyword evidence="2" id="KW-0663">Pyridoxal phosphate</keyword>
<dbReference type="Gene3D" id="3.40.640.10">
    <property type="entry name" value="Type I PLP-dependent aspartate aminotransferase-like (Major domain)"/>
    <property type="match status" value="1"/>
</dbReference>
<dbReference type="PANTHER" id="PTHR43586:SF4">
    <property type="entry name" value="ISOPENICILLIN N EPIMERASE"/>
    <property type="match status" value="1"/>
</dbReference>
<evidence type="ECO:0000313" key="6">
    <source>
        <dbReference type="EMBL" id="MBC3804657.1"/>
    </source>
</evidence>
<comment type="cofactor">
    <cofactor evidence="1 4">
        <name>pyridoxal 5'-phosphate</name>
        <dbReference type="ChEBI" id="CHEBI:597326"/>
    </cofactor>
</comment>
<dbReference type="SUPFAM" id="SSF53383">
    <property type="entry name" value="PLP-dependent transferases"/>
    <property type="match status" value="1"/>
</dbReference>
<protein>
    <submittedName>
        <fullName evidence="6">Aminotransferase class V-fold PLP-dependent enzyme</fullName>
    </submittedName>
</protein>
<dbReference type="RefSeq" id="WP_186842542.1">
    <property type="nucleotide sequence ID" value="NZ_WJBC01000012.1"/>
</dbReference>
<dbReference type="GO" id="GO:0008483">
    <property type="term" value="F:transaminase activity"/>
    <property type="evidence" value="ECO:0007669"/>
    <property type="project" value="UniProtKB-KW"/>
</dbReference>
<dbReference type="InterPro" id="IPR015421">
    <property type="entry name" value="PyrdxlP-dep_Trfase_major"/>
</dbReference>
<evidence type="ECO:0000256" key="1">
    <source>
        <dbReference type="ARBA" id="ARBA00001933"/>
    </source>
</evidence>
<dbReference type="NCBIfam" id="TIGR01977">
    <property type="entry name" value="am_tr_V_EF2568"/>
    <property type="match status" value="1"/>
</dbReference>
<dbReference type="InterPro" id="IPR015424">
    <property type="entry name" value="PyrdxlP-dep_Trfase"/>
</dbReference>
<sequence length="390" mass="42430">MKTAAKEIYFDSASTSFPKAPGIGQAMAAYLDTRGCNVGRGNYRWGYEVAEAVYQTRRKLCQLFQFNPGSDPTKNVIFTANVTEALNLVIKGLLKPGDHVLVSGMEHNAVMRPLCFLKSQGVSWSAMPCDDQGNLQLDRIEPLIQKNTRAVIMTHGSNVCGTVLPITPVAEICRSHHLKFVVDCAQTAGIFPIAMDETAIDALCFTGHKGLLGPQGIGGVIMKDDLAQQLTSLVQGGTGSRSESFEMPDFLPDKFEAGTLNIPGIYGLSKALDYLQETGLETIHKKEMDLTERLLFGIQEIGKLQLIGIPGLKNRTATVSILSREKDNAVVAFELDQTYGIMTRVGLHCAPLAHQTLGTYPHGTIRLSLGHFNTLEEVDYCLNALAEITG</sequence>
<keyword evidence="7" id="KW-1185">Reference proteome</keyword>
<proteinExistence type="inferred from homology"/>
<dbReference type="Proteomes" id="UP000603234">
    <property type="component" value="Unassembled WGS sequence"/>
</dbReference>
<evidence type="ECO:0000256" key="4">
    <source>
        <dbReference type="RuleBase" id="RU004504"/>
    </source>
</evidence>
<dbReference type="Pfam" id="PF00266">
    <property type="entry name" value="Aminotran_5"/>
    <property type="match status" value="1"/>
</dbReference>
<feature type="domain" description="Aminotransferase class V" evidence="5">
    <location>
        <begin position="8"/>
        <end position="380"/>
    </location>
</feature>
<evidence type="ECO:0000256" key="3">
    <source>
        <dbReference type="RuleBase" id="RU004075"/>
    </source>
</evidence>
<evidence type="ECO:0000259" key="5">
    <source>
        <dbReference type="Pfam" id="PF00266"/>
    </source>
</evidence>
<dbReference type="InterPro" id="IPR000192">
    <property type="entry name" value="Aminotrans_V_dom"/>
</dbReference>
<dbReference type="InterPro" id="IPR015422">
    <property type="entry name" value="PyrdxlP-dep_Trfase_small"/>
</dbReference>
<keyword evidence="6" id="KW-0032">Aminotransferase</keyword>
<name>A0ABR6WVP1_9FIRM</name>
<accession>A0ABR6WVP1</accession>
<organism evidence="6 7">
    <name type="scientific">Acetobacterium fimetarium</name>
    <dbReference type="NCBI Taxonomy" id="52691"/>
    <lineage>
        <taxon>Bacteria</taxon>
        <taxon>Bacillati</taxon>
        <taxon>Bacillota</taxon>
        <taxon>Clostridia</taxon>
        <taxon>Eubacteriales</taxon>
        <taxon>Eubacteriaceae</taxon>
        <taxon>Acetobacterium</taxon>
    </lineage>
</organism>
<keyword evidence="6" id="KW-0808">Transferase</keyword>
<comment type="caution">
    <text evidence="6">The sequence shown here is derived from an EMBL/GenBank/DDBJ whole genome shotgun (WGS) entry which is preliminary data.</text>
</comment>
<dbReference type="InterPro" id="IPR020578">
    <property type="entry name" value="Aminotrans_V_PyrdxlP_BS"/>
</dbReference>